<name>A0A0M4ETI9_DROBS</name>
<keyword evidence="2" id="KW-0732">Signal</keyword>
<feature type="chain" id="PRO_5005793770" evidence="2">
    <location>
        <begin position="25"/>
        <end position="1082"/>
    </location>
</feature>
<keyword evidence="4" id="KW-1185">Reference proteome</keyword>
<dbReference type="EMBL" id="CP012524">
    <property type="protein sequence ID" value="ALC40837.1"/>
    <property type="molecule type" value="Genomic_DNA"/>
</dbReference>
<feature type="compositionally biased region" description="Basic and acidic residues" evidence="1">
    <location>
        <begin position="813"/>
        <end position="826"/>
    </location>
</feature>
<evidence type="ECO:0000256" key="2">
    <source>
        <dbReference type="SAM" id="SignalP"/>
    </source>
</evidence>
<feature type="compositionally biased region" description="Polar residues" evidence="1">
    <location>
        <begin position="696"/>
        <end position="717"/>
    </location>
</feature>
<accession>A0A0M4ETI9</accession>
<feature type="signal peptide" evidence="2">
    <location>
        <begin position="1"/>
        <end position="24"/>
    </location>
</feature>
<gene>
    <name evidence="3" type="ORF">Dbus_chr2Rg416</name>
</gene>
<evidence type="ECO:0000313" key="3">
    <source>
        <dbReference type="EMBL" id="ALC40837.1"/>
    </source>
</evidence>
<feature type="region of interest" description="Disordered" evidence="1">
    <location>
        <begin position="333"/>
        <end position="375"/>
    </location>
</feature>
<feature type="region of interest" description="Disordered" evidence="1">
    <location>
        <begin position="786"/>
        <end position="834"/>
    </location>
</feature>
<feature type="compositionally biased region" description="Basic and acidic residues" evidence="1">
    <location>
        <begin position="188"/>
        <end position="210"/>
    </location>
</feature>
<dbReference type="OrthoDB" id="8035982at2759"/>
<dbReference type="OMA" id="RNNIDEM"/>
<reference evidence="3 4" key="1">
    <citation type="submission" date="2015-08" db="EMBL/GenBank/DDBJ databases">
        <title>Ancestral chromatin configuration constrains chromatin evolution on differentiating sex chromosomes in Drosophila.</title>
        <authorList>
            <person name="Zhou Q."/>
            <person name="Bachtrog D."/>
        </authorList>
    </citation>
    <scope>NUCLEOTIDE SEQUENCE [LARGE SCALE GENOMIC DNA]</scope>
    <source>
        <tissue evidence="3">Whole larvae</tissue>
    </source>
</reference>
<feature type="compositionally biased region" description="Basic residues" evidence="1">
    <location>
        <begin position="338"/>
        <end position="348"/>
    </location>
</feature>
<evidence type="ECO:0000313" key="4">
    <source>
        <dbReference type="Proteomes" id="UP000494163"/>
    </source>
</evidence>
<feature type="compositionally biased region" description="Basic residues" evidence="1">
    <location>
        <begin position="801"/>
        <end position="812"/>
    </location>
</feature>
<feature type="region of interest" description="Disordered" evidence="1">
    <location>
        <begin position="692"/>
        <end position="717"/>
    </location>
</feature>
<proteinExistence type="predicted"/>
<dbReference type="STRING" id="30019.A0A0M4ETI9"/>
<sequence>MAAGGMIFLQLWWTLMVLSSGGSSHSTESESESRLHGFYNALDEARQQLHEIHSSFDTLQDDELHRYRRNNIDEMLASFAQGADEPEDQALQQAADDWFRDLQAGAVKAAAPSLKQPRGIKQNKAKDFLSDYDRTMESTEIGKVKKKYKTLSRDEMTWNRDKQPIDLDLINDPLQLDIKLKHVQQQLRKQEHDQEQEVERARHKQTEKLSEQSSSLPNFGDGNVPDGVYEQTLQRLKFPHMRANNLSHEANYKLSKIEQEASEHIALKLPRYPASLQKRSYASSGFNPMNEIKLKTSSRLMRKGLGPSLPSNLLTDTQRAQYVDEMIKQRELSEHVNKRQKQQIKKQRLQSGEDEESSFASRYEPRGSAAAEETPFSLPQSYDYHLPQYESFHALSQRTLPQMRDYGHVSSKMESERHKRQPEAINEAKPAVAASAVDKAIVAVKSTESVLQPKSKLEDNAAINAKLEDNKDAVVKLMSNDYALDESAERDKRHVKRWNWHSFDRAKDAKRDSAPKSRRRKRSIDVAAATAAATHELSKRQLDEFEDHNGNRARFGRLGTLDGDAAAEELNEEEELGIVDANTYANSRAQLPYNSNMRQQQQLPQAPPRAAAPQQSKPYYGVHRYFGPFFNKGSKTNLYNDPCLTTTSTAAPSVDMANTMNPDCVPITSPPPAASSDASGAAINSTTAAPGVASTEAASGNGNATVTTPSPSPTGENVCNSADAVKLNVSINANVCGDPKTKQFYGNGSISLQPSNRKLNVDYAYDEQDALVDDIDFELDGEERFVRQTRRNSTTKESTKQKKKGKDKKKKPEPKAKAQAKEDMSPKMKCGSGVNENEDACKGNIEHLMTGRVSTEIVQAVFDTLSHDPSMEALLSVLEHNRRCATEPSKYFYQIRNDLNERQLQSTEEMLRQTMQTISSMIDRQMRQRACIPLRPDLQSFYDLILKSIDEQRKSREKRESSLRMLADDYSEQLRDLDAGNIEQKSRIVKKLLRHYEDLPLADQRSVAGIRDELLMDLIYLRKMADTLQRSQRNAQLQGVLKKSSHADRPAYEEYSPRFIKLLKTAEMFKQVGEQQAKEVIS</sequence>
<evidence type="ECO:0000256" key="1">
    <source>
        <dbReference type="SAM" id="MobiDB-lite"/>
    </source>
</evidence>
<feature type="region of interest" description="Disordered" evidence="1">
    <location>
        <begin position="187"/>
        <end position="225"/>
    </location>
</feature>
<protein>
    <submittedName>
        <fullName evidence="3">CG4744</fullName>
    </submittedName>
</protein>
<dbReference type="AlphaFoldDB" id="A0A0M4ETI9"/>
<organism evidence="3 4">
    <name type="scientific">Drosophila busckii</name>
    <name type="common">Fruit fly</name>
    <dbReference type="NCBI Taxonomy" id="30019"/>
    <lineage>
        <taxon>Eukaryota</taxon>
        <taxon>Metazoa</taxon>
        <taxon>Ecdysozoa</taxon>
        <taxon>Arthropoda</taxon>
        <taxon>Hexapoda</taxon>
        <taxon>Insecta</taxon>
        <taxon>Pterygota</taxon>
        <taxon>Neoptera</taxon>
        <taxon>Endopterygota</taxon>
        <taxon>Diptera</taxon>
        <taxon>Brachycera</taxon>
        <taxon>Muscomorpha</taxon>
        <taxon>Ephydroidea</taxon>
        <taxon>Drosophilidae</taxon>
        <taxon>Drosophila</taxon>
    </lineage>
</organism>
<dbReference type="Proteomes" id="UP000494163">
    <property type="component" value="Chromosome 2R"/>
</dbReference>